<dbReference type="GO" id="GO:0006355">
    <property type="term" value="P:regulation of DNA-templated transcription"/>
    <property type="evidence" value="ECO:0007669"/>
    <property type="project" value="InterPro"/>
</dbReference>
<gene>
    <name evidence="2" type="ORF">C8261_00940</name>
</gene>
<evidence type="ECO:0000259" key="1">
    <source>
        <dbReference type="Pfam" id="PF01402"/>
    </source>
</evidence>
<protein>
    <recommendedName>
        <fullName evidence="1">Ribbon-helix-helix protein CopG domain-containing protein</fullName>
    </recommendedName>
</protein>
<comment type="caution">
    <text evidence="2">The sequence shown here is derived from an EMBL/GenBank/DDBJ whole genome shotgun (WGS) entry which is preliminary data.</text>
</comment>
<dbReference type="EMBL" id="PZKC01000001">
    <property type="protein sequence ID" value="PTD98015.1"/>
    <property type="molecule type" value="Genomic_DNA"/>
</dbReference>
<dbReference type="Proteomes" id="UP000241193">
    <property type="component" value="Unassembled WGS sequence"/>
</dbReference>
<dbReference type="Pfam" id="PF01402">
    <property type="entry name" value="RHH_1"/>
    <property type="match status" value="1"/>
</dbReference>
<proteinExistence type="predicted"/>
<accession>A0A2T4IJR7</accession>
<reference evidence="2 3" key="2">
    <citation type="submission" date="2018-04" db="EMBL/GenBank/DDBJ databases">
        <title>Thauera lacus sp. nov., isolated from an saline lake in Inner Mongolia, China.</title>
        <authorList>
            <person name="Liang Q.-Y."/>
        </authorList>
    </citation>
    <scope>NUCLEOTIDE SEQUENCE [LARGE SCALE GENOMIC DNA]</scope>
    <source>
        <strain evidence="2 3">D20</strain>
    </source>
</reference>
<sequence length="83" mass="9297">MRINARLDDSYAEKLEFLQSATRLSLSDIVRDSVDRYYEAVLAEQKRKRASLDKLVGAFSGGPPDGSTRYKQDVLDHVAGKHA</sequence>
<dbReference type="OrthoDB" id="573948at2"/>
<name>A0A2T4IJR7_9RHOO</name>
<reference evidence="2 3" key="1">
    <citation type="submission" date="2018-03" db="EMBL/GenBank/DDBJ databases">
        <authorList>
            <person name="Keele B.F."/>
        </authorList>
    </citation>
    <scope>NUCLEOTIDE SEQUENCE [LARGE SCALE GENOMIC DNA]</scope>
    <source>
        <strain evidence="2 3">D20</strain>
    </source>
</reference>
<feature type="domain" description="Ribbon-helix-helix protein CopG" evidence="1">
    <location>
        <begin position="1"/>
        <end position="39"/>
    </location>
</feature>
<organism evidence="2 3">
    <name type="scientific">Pseudothauera lacus</name>
    <dbReference type="NCBI Taxonomy" id="2136175"/>
    <lineage>
        <taxon>Bacteria</taxon>
        <taxon>Pseudomonadati</taxon>
        <taxon>Pseudomonadota</taxon>
        <taxon>Betaproteobacteria</taxon>
        <taxon>Rhodocyclales</taxon>
        <taxon>Zoogloeaceae</taxon>
        <taxon>Pseudothauera</taxon>
    </lineage>
</organism>
<dbReference type="AlphaFoldDB" id="A0A2T4IJR7"/>
<evidence type="ECO:0000313" key="3">
    <source>
        <dbReference type="Proteomes" id="UP000241193"/>
    </source>
</evidence>
<keyword evidence="3" id="KW-1185">Reference proteome</keyword>
<evidence type="ECO:0000313" key="2">
    <source>
        <dbReference type="EMBL" id="PTD98015.1"/>
    </source>
</evidence>
<dbReference type="InterPro" id="IPR002145">
    <property type="entry name" value="CopG"/>
</dbReference>
<dbReference type="RefSeq" id="WP_107491775.1">
    <property type="nucleotide sequence ID" value="NZ_PZKC01000001.1"/>
</dbReference>